<keyword evidence="15" id="KW-1185">Reference proteome</keyword>
<keyword evidence="3 8" id="KW-0597">Phosphoprotein</keyword>
<evidence type="ECO:0000256" key="6">
    <source>
        <dbReference type="ARBA" id="ARBA00023012"/>
    </source>
</evidence>
<feature type="domain" description="Histidine kinase" evidence="11">
    <location>
        <begin position="381"/>
        <end position="597"/>
    </location>
</feature>
<keyword evidence="6" id="KW-0902">Two-component regulatory system</keyword>
<dbReference type="PROSITE" id="PS50110">
    <property type="entry name" value="RESPONSE_REGULATORY"/>
    <property type="match status" value="1"/>
</dbReference>
<dbReference type="Pfam" id="PF00072">
    <property type="entry name" value="Response_reg"/>
    <property type="match status" value="1"/>
</dbReference>
<dbReference type="InterPro" id="IPR011006">
    <property type="entry name" value="CheY-like_superfamily"/>
</dbReference>
<dbReference type="EC" id="2.7.13.3" evidence="2"/>
<feature type="modified residue" description="4-aspartylphosphate" evidence="8">
    <location>
        <position position="776"/>
    </location>
</feature>
<evidence type="ECO:0000313" key="14">
    <source>
        <dbReference type="EMBL" id="PCD04291.1"/>
    </source>
</evidence>
<keyword evidence="5 14" id="KW-0418">Kinase</keyword>
<dbReference type="PANTHER" id="PTHR43047">
    <property type="entry name" value="TWO-COMPONENT HISTIDINE PROTEIN KINASE"/>
    <property type="match status" value="1"/>
</dbReference>
<evidence type="ECO:0000256" key="5">
    <source>
        <dbReference type="ARBA" id="ARBA00022777"/>
    </source>
</evidence>
<evidence type="ECO:0000256" key="9">
    <source>
        <dbReference type="SAM" id="MobiDB-lite"/>
    </source>
</evidence>
<evidence type="ECO:0000256" key="3">
    <source>
        <dbReference type="ARBA" id="ARBA00022553"/>
    </source>
</evidence>
<dbReference type="PANTHER" id="PTHR43047:SF72">
    <property type="entry name" value="OSMOSENSING HISTIDINE PROTEIN KINASE SLN1"/>
    <property type="match status" value="1"/>
</dbReference>
<dbReference type="SUPFAM" id="SSF52172">
    <property type="entry name" value="CheY-like"/>
    <property type="match status" value="1"/>
</dbReference>
<evidence type="ECO:0000313" key="15">
    <source>
        <dbReference type="Proteomes" id="UP000218366"/>
    </source>
</evidence>
<dbReference type="OrthoDB" id="9801651at2"/>
<dbReference type="GO" id="GO:0005886">
    <property type="term" value="C:plasma membrane"/>
    <property type="evidence" value="ECO:0007669"/>
    <property type="project" value="TreeGrafter"/>
</dbReference>
<dbReference type="FunFam" id="3.30.565.10:FF:000006">
    <property type="entry name" value="Sensor histidine kinase WalK"/>
    <property type="match status" value="1"/>
</dbReference>
<dbReference type="Gene3D" id="1.10.287.130">
    <property type="match status" value="1"/>
</dbReference>
<dbReference type="Pfam" id="PF00512">
    <property type="entry name" value="HisKA"/>
    <property type="match status" value="1"/>
</dbReference>
<dbReference type="Pfam" id="PF05227">
    <property type="entry name" value="CHASE3"/>
    <property type="match status" value="1"/>
</dbReference>
<evidence type="ECO:0000256" key="4">
    <source>
        <dbReference type="ARBA" id="ARBA00022679"/>
    </source>
</evidence>
<dbReference type="InterPro" id="IPR036890">
    <property type="entry name" value="HATPase_C_sf"/>
</dbReference>
<evidence type="ECO:0000256" key="7">
    <source>
        <dbReference type="ARBA" id="ARBA00023136"/>
    </source>
</evidence>
<dbReference type="SUPFAM" id="SSF55785">
    <property type="entry name" value="PYP-like sensor domain (PAS domain)"/>
    <property type="match status" value="1"/>
</dbReference>
<name>A0A2A4B751_9SPHN</name>
<keyword evidence="7 10" id="KW-0472">Membrane</keyword>
<dbReference type="InterPro" id="IPR001789">
    <property type="entry name" value="Sig_transdc_resp-reg_receiver"/>
</dbReference>
<dbReference type="Pfam" id="PF02518">
    <property type="entry name" value="HATPase_c"/>
    <property type="match status" value="1"/>
</dbReference>
<dbReference type="Gene3D" id="3.30.450.20">
    <property type="entry name" value="PAS domain"/>
    <property type="match status" value="1"/>
</dbReference>
<dbReference type="InterPro" id="IPR004358">
    <property type="entry name" value="Sig_transdc_His_kin-like_C"/>
</dbReference>
<dbReference type="SMART" id="SM00388">
    <property type="entry name" value="HisKA"/>
    <property type="match status" value="1"/>
</dbReference>
<feature type="domain" description="Response regulatory" evidence="12">
    <location>
        <begin position="728"/>
        <end position="838"/>
    </location>
</feature>
<evidence type="ECO:0000259" key="11">
    <source>
        <dbReference type="PROSITE" id="PS50109"/>
    </source>
</evidence>
<dbReference type="GO" id="GO:0000155">
    <property type="term" value="F:phosphorelay sensor kinase activity"/>
    <property type="evidence" value="ECO:0007669"/>
    <property type="project" value="InterPro"/>
</dbReference>
<dbReference type="Pfam" id="PF13426">
    <property type="entry name" value="PAS_9"/>
    <property type="match status" value="1"/>
</dbReference>
<keyword evidence="10" id="KW-1133">Transmembrane helix</keyword>
<dbReference type="InterPro" id="IPR005467">
    <property type="entry name" value="His_kinase_dom"/>
</dbReference>
<evidence type="ECO:0000259" key="13">
    <source>
        <dbReference type="PROSITE" id="PS50112"/>
    </source>
</evidence>
<dbReference type="SUPFAM" id="SSF47384">
    <property type="entry name" value="Homodimeric domain of signal transducing histidine kinase"/>
    <property type="match status" value="1"/>
</dbReference>
<dbReference type="GO" id="GO:0009927">
    <property type="term" value="F:histidine phosphotransfer kinase activity"/>
    <property type="evidence" value="ECO:0007669"/>
    <property type="project" value="TreeGrafter"/>
</dbReference>
<gene>
    <name evidence="14" type="ORF">COC42_08390</name>
</gene>
<feature type="transmembrane region" description="Helical" evidence="10">
    <location>
        <begin position="48"/>
        <end position="68"/>
    </location>
</feature>
<dbReference type="NCBIfam" id="TIGR00229">
    <property type="entry name" value="sensory_box"/>
    <property type="match status" value="1"/>
</dbReference>
<dbReference type="Gene3D" id="3.40.50.2300">
    <property type="match status" value="1"/>
</dbReference>
<keyword evidence="4" id="KW-0808">Transferase</keyword>
<dbReference type="CDD" id="cd19410">
    <property type="entry name" value="HK9-like_sensor"/>
    <property type="match status" value="1"/>
</dbReference>
<dbReference type="PROSITE" id="PS50109">
    <property type="entry name" value="HIS_KIN"/>
    <property type="match status" value="1"/>
</dbReference>
<dbReference type="CDD" id="cd00156">
    <property type="entry name" value="REC"/>
    <property type="match status" value="1"/>
</dbReference>
<dbReference type="SUPFAM" id="SSF55874">
    <property type="entry name" value="ATPase domain of HSP90 chaperone/DNA topoisomerase II/histidine kinase"/>
    <property type="match status" value="1"/>
</dbReference>
<dbReference type="CDD" id="cd00130">
    <property type="entry name" value="PAS"/>
    <property type="match status" value="1"/>
</dbReference>
<protein>
    <recommendedName>
        <fullName evidence="2">histidine kinase</fullName>
        <ecNumber evidence="2">2.7.13.3</ecNumber>
    </recommendedName>
</protein>
<proteinExistence type="predicted"/>
<feature type="domain" description="PAS" evidence="13">
    <location>
        <begin position="252"/>
        <end position="305"/>
    </location>
</feature>
<evidence type="ECO:0000259" key="12">
    <source>
        <dbReference type="PROSITE" id="PS50110"/>
    </source>
</evidence>
<evidence type="ECO:0000256" key="1">
    <source>
        <dbReference type="ARBA" id="ARBA00000085"/>
    </source>
</evidence>
<dbReference type="FunFam" id="1.10.287.130:FF:000001">
    <property type="entry name" value="Two-component sensor histidine kinase"/>
    <property type="match status" value="1"/>
</dbReference>
<evidence type="ECO:0000256" key="8">
    <source>
        <dbReference type="PROSITE-ProRule" id="PRU00169"/>
    </source>
</evidence>
<dbReference type="InterPro" id="IPR035965">
    <property type="entry name" value="PAS-like_dom_sf"/>
</dbReference>
<dbReference type="SMART" id="SM00448">
    <property type="entry name" value="REC"/>
    <property type="match status" value="1"/>
</dbReference>
<dbReference type="CDD" id="cd00082">
    <property type="entry name" value="HisKA"/>
    <property type="match status" value="1"/>
</dbReference>
<dbReference type="AlphaFoldDB" id="A0A2A4B751"/>
<organism evidence="14 15">
    <name type="scientific">Sphingomonas spermidinifaciens</name>
    <dbReference type="NCBI Taxonomy" id="1141889"/>
    <lineage>
        <taxon>Bacteria</taxon>
        <taxon>Pseudomonadati</taxon>
        <taxon>Pseudomonadota</taxon>
        <taxon>Alphaproteobacteria</taxon>
        <taxon>Sphingomonadales</taxon>
        <taxon>Sphingomonadaceae</taxon>
        <taxon>Sphingomonas</taxon>
    </lineage>
</organism>
<dbReference type="SMART" id="SM00091">
    <property type="entry name" value="PAS"/>
    <property type="match status" value="1"/>
</dbReference>
<dbReference type="InterPro" id="IPR007891">
    <property type="entry name" value="CHASE3"/>
</dbReference>
<dbReference type="Gene3D" id="3.30.565.10">
    <property type="entry name" value="Histidine kinase-like ATPase, C-terminal domain"/>
    <property type="match status" value="1"/>
</dbReference>
<dbReference type="SMART" id="SM00387">
    <property type="entry name" value="HATPase_c"/>
    <property type="match status" value="1"/>
</dbReference>
<dbReference type="InterPro" id="IPR003661">
    <property type="entry name" value="HisK_dim/P_dom"/>
</dbReference>
<dbReference type="InterPro" id="IPR036097">
    <property type="entry name" value="HisK_dim/P_sf"/>
</dbReference>
<sequence>MAVWPGGRCRARNTVDNLRPPDASVRSAPAGEPMTGGATLRPPSPVQFVALAILVPAILVVFALFLGGEYSRVQEARRVARTSAEVTKTALELRAALRQAETAQRGYVLTRNPRFLAPYRPAQRIAEARLARYRTLTGDAAVEEVVAAKFAEMDQVLSLGSAGRWDRAATRIADGEGLALMGRIERLMQAQIDRSDRQTKEAGDRFEARSRSVQRRAWALVAIITVALVLGLAVLWRLRAQRWAAAVAAQDASTRHRAILDSTSDAIVIFNPSGSIEQANAAAFRLLGYRPGELERRDVACILDIAPGEGTFHERVGVREDGIAAPMRVDRTARASDGREVPVDVSLGLMPLPDGLHVVASLRDVSERQAVERMKSDFIATVSHELRTPLTSVIGALGLLRAGSAGELPGPAHNLVAIAENNARRLIRLTNDILDLDKLSSGAMQLEMAEIDLAEVAADTAESYRAAAEARGIRIAVEADDGPLTVSGDRQRLIQAAGNLLSNAIRHTPDGSRITIATRSQDGRALLAISDEGAGVPMEFRDRIFDRFAQAPSDQGGGTGLGLAIVREIVGGHDGSVWYEEAPGGGASFVIALDRVRRVARDRIMLLSEDAKTIARIAAMVEADGAVLEPVSTIAAVEAAARSATPPALFLFDLDLAAERHADLRTWLERDPDLGEVPRAIVSQALAQCEAALPFDVVGWFAKPIDEAAVRSALHESRTRRQRAGGPVILNVEDDRDLGTVMAAAMAGEGELLTAPDLATARRLLKERTPDIVILDLALPDGNGIELLPHLIDADGCPIPVVVHSAQAVSQALVDRAAAVVTKSRTTLPDLRSIVRAIADGRTPES</sequence>
<evidence type="ECO:0000256" key="2">
    <source>
        <dbReference type="ARBA" id="ARBA00012438"/>
    </source>
</evidence>
<reference evidence="14 15" key="1">
    <citation type="submission" date="2017-09" db="EMBL/GenBank/DDBJ databases">
        <title>Sphingomonas spermidinifaciens 9NM-10, whole genome shotgun sequence.</title>
        <authorList>
            <person name="Feng G."/>
            <person name="Zhu H."/>
        </authorList>
    </citation>
    <scope>NUCLEOTIDE SEQUENCE [LARGE SCALE GENOMIC DNA]</scope>
    <source>
        <strain evidence="14 15">9NM-10</strain>
    </source>
</reference>
<dbReference type="EMBL" id="NWMW01000001">
    <property type="protein sequence ID" value="PCD04291.1"/>
    <property type="molecule type" value="Genomic_DNA"/>
</dbReference>
<dbReference type="InterPro" id="IPR003594">
    <property type="entry name" value="HATPase_dom"/>
</dbReference>
<dbReference type="Proteomes" id="UP000218366">
    <property type="component" value="Unassembled WGS sequence"/>
</dbReference>
<feature type="transmembrane region" description="Helical" evidence="10">
    <location>
        <begin position="217"/>
        <end position="236"/>
    </location>
</feature>
<accession>A0A2A4B751</accession>
<comment type="catalytic activity">
    <reaction evidence="1">
        <text>ATP + protein L-histidine = ADP + protein N-phospho-L-histidine.</text>
        <dbReference type="EC" id="2.7.13.3"/>
    </reaction>
</comment>
<feature type="region of interest" description="Disordered" evidence="9">
    <location>
        <begin position="13"/>
        <end position="36"/>
    </location>
</feature>
<comment type="caution">
    <text evidence="14">The sequence shown here is derived from an EMBL/GenBank/DDBJ whole genome shotgun (WGS) entry which is preliminary data.</text>
</comment>
<dbReference type="InterPro" id="IPR000014">
    <property type="entry name" value="PAS"/>
</dbReference>
<keyword evidence="10" id="KW-0812">Transmembrane</keyword>
<dbReference type="PROSITE" id="PS50112">
    <property type="entry name" value="PAS"/>
    <property type="match status" value="1"/>
</dbReference>
<evidence type="ECO:0000256" key="10">
    <source>
        <dbReference type="SAM" id="Phobius"/>
    </source>
</evidence>
<dbReference type="PRINTS" id="PR00344">
    <property type="entry name" value="BCTRLSENSOR"/>
</dbReference>